<dbReference type="Pfam" id="PF00298">
    <property type="entry name" value="Ribosomal_L11"/>
    <property type="match status" value="1"/>
</dbReference>
<comment type="subunit">
    <text evidence="4">Component of the mitochondrial ribosome large subunit (39S) which comprises a 16S rRNA and about 50 distinct proteins.</text>
</comment>
<dbReference type="InterPro" id="IPR020784">
    <property type="entry name" value="Ribosomal_uL11_N"/>
</dbReference>
<dbReference type="PANTHER" id="PTHR11661:SF1">
    <property type="entry name" value="LARGE RIBOSOMAL SUBUNIT PROTEIN UL11M"/>
    <property type="match status" value="1"/>
</dbReference>
<evidence type="ECO:0000313" key="11">
    <source>
        <dbReference type="Proteomes" id="UP001166052"/>
    </source>
</evidence>
<dbReference type="InterPro" id="IPR006519">
    <property type="entry name" value="Ribosomal_uL11_bac-typ"/>
</dbReference>
<dbReference type="Pfam" id="PF03946">
    <property type="entry name" value="Ribosomal_L11_N"/>
    <property type="match status" value="1"/>
</dbReference>
<dbReference type="GeneID" id="120539248"/>
<evidence type="ECO:0000256" key="7">
    <source>
        <dbReference type="RuleBase" id="RU003978"/>
    </source>
</evidence>
<evidence type="ECO:0000313" key="10">
    <source>
        <dbReference type="EMBL" id="MBN3289891.1"/>
    </source>
</evidence>
<evidence type="ECO:0000256" key="6">
    <source>
        <dbReference type="ARBA" id="ARBA00041455"/>
    </source>
</evidence>
<feature type="domain" description="Large ribosomal subunit protein uL11 C-terminal" evidence="8">
    <location>
        <begin position="84"/>
        <end position="155"/>
    </location>
</feature>
<dbReference type="Gene3D" id="1.10.10.250">
    <property type="entry name" value="Ribosomal protein L11, C-terminal domain"/>
    <property type="match status" value="1"/>
</dbReference>
<evidence type="ECO:0000259" key="8">
    <source>
        <dbReference type="Pfam" id="PF00298"/>
    </source>
</evidence>
<proteinExistence type="inferred from homology"/>
<keyword evidence="11" id="KW-1185">Reference proteome</keyword>
<protein>
    <recommendedName>
        <fullName evidence="5">Large ribosomal subunit protein uL11m</fullName>
    </recommendedName>
    <alternativeName>
        <fullName evidence="6">39S ribosomal protein L11, mitochondrial</fullName>
    </alternativeName>
</protein>
<keyword evidence="2 7" id="KW-0689">Ribosomal protein</keyword>
<evidence type="ECO:0000256" key="5">
    <source>
        <dbReference type="ARBA" id="ARBA00040104"/>
    </source>
</evidence>
<comment type="caution">
    <text evidence="10">The sequence shown here is derived from an EMBL/GenBank/DDBJ whole genome shotgun (WGS) entry which is preliminary data.</text>
</comment>
<feature type="non-terminal residue" evidence="10">
    <location>
        <position position="1"/>
    </location>
</feature>
<evidence type="ECO:0000259" key="9">
    <source>
        <dbReference type="Pfam" id="PF03946"/>
    </source>
</evidence>
<dbReference type="PANTHER" id="PTHR11661">
    <property type="entry name" value="60S RIBOSOMAL PROTEIN L12"/>
    <property type="match status" value="1"/>
</dbReference>
<feature type="domain" description="Large ribosomal subunit protein uL11 N-terminal" evidence="9">
    <location>
        <begin position="20"/>
        <end position="78"/>
    </location>
</feature>
<dbReference type="HAMAP" id="MF_00736">
    <property type="entry name" value="Ribosomal_uL11"/>
    <property type="match status" value="1"/>
</dbReference>
<dbReference type="NCBIfam" id="TIGR01632">
    <property type="entry name" value="L11_bact"/>
    <property type="match status" value="1"/>
</dbReference>
<sequence>MSKITKVAKAAKKTDVGTTIRAIVRAGQAAPGPPLGPILGQRGISIGQFCKDFNERTKDIKEGIPLPIRIIPKPDRTYELKIHQPTVSYFLKAAAGLEKGSGKTGHEVAGMVSVKHIYEIAKVKAKDESFILRNMSLENVVKCIIGSARSLGIKVVHDLSATEYQTFLQEVEEKRKAEEAAAVAAASASSTDLTSAGKKK</sequence>
<dbReference type="SMART" id="SM00649">
    <property type="entry name" value="RL11"/>
    <property type="match status" value="1"/>
</dbReference>
<dbReference type="CDD" id="cd00349">
    <property type="entry name" value="Ribosomal_L11"/>
    <property type="match status" value="1"/>
</dbReference>
<evidence type="ECO:0000256" key="3">
    <source>
        <dbReference type="ARBA" id="ARBA00023274"/>
    </source>
</evidence>
<dbReference type="Gene3D" id="3.30.1550.10">
    <property type="entry name" value="Ribosomal protein L11/L12, N-terminal domain"/>
    <property type="match status" value="1"/>
</dbReference>
<dbReference type="SUPFAM" id="SSF54747">
    <property type="entry name" value="Ribosomal L11/L12e N-terminal domain"/>
    <property type="match status" value="1"/>
</dbReference>
<gene>
    <name evidence="10" type="primary">Mrpl11</name>
    <name evidence="10" type="ORF">GTO92_0018499</name>
</gene>
<dbReference type="Proteomes" id="UP001166052">
    <property type="component" value="Unassembled WGS sequence"/>
</dbReference>
<dbReference type="InterPro" id="IPR036796">
    <property type="entry name" value="Ribosomal_uL11_N_sf"/>
</dbReference>
<name>A0ABS2YT00_POLSE</name>
<dbReference type="SUPFAM" id="SSF46906">
    <property type="entry name" value="Ribosomal protein L11, C-terminal domain"/>
    <property type="match status" value="1"/>
</dbReference>
<accession>A0ABS2YT00</accession>
<keyword evidence="3 7" id="KW-0687">Ribonucleoprotein</keyword>
<dbReference type="InterPro" id="IPR036769">
    <property type="entry name" value="Ribosomal_uL11_C_sf"/>
</dbReference>
<organism evidence="10 11">
    <name type="scientific">Polypterus senegalus</name>
    <name type="common">Senegal bichir</name>
    <dbReference type="NCBI Taxonomy" id="55291"/>
    <lineage>
        <taxon>Eukaryota</taxon>
        <taxon>Metazoa</taxon>
        <taxon>Chordata</taxon>
        <taxon>Craniata</taxon>
        <taxon>Vertebrata</taxon>
        <taxon>Euteleostomi</taxon>
        <taxon>Actinopterygii</taxon>
        <taxon>Polypteriformes</taxon>
        <taxon>Polypteridae</taxon>
        <taxon>Polypterus</taxon>
    </lineage>
</organism>
<evidence type="ECO:0000256" key="4">
    <source>
        <dbReference type="ARBA" id="ARBA00038782"/>
    </source>
</evidence>
<feature type="non-terminal residue" evidence="10">
    <location>
        <position position="200"/>
    </location>
</feature>
<reference evidence="10" key="1">
    <citation type="journal article" date="2021" name="Cell">
        <title>Tracing the genetic footprints of vertebrate landing in non-teleost ray-finned fishes.</title>
        <authorList>
            <person name="Bi X."/>
            <person name="Wang K."/>
            <person name="Yang L."/>
            <person name="Pan H."/>
            <person name="Jiang H."/>
            <person name="Wei Q."/>
            <person name="Fang M."/>
            <person name="Yu H."/>
            <person name="Zhu C."/>
            <person name="Cai Y."/>
            <person name="He Y."/>
            <person name="Gan X."/>
            <person name="Zeng H."/>
            <person name="Yu D."/>
            <person name="Zhu Y."/>
            <person name="Jiang H."/>
            <person name="Qiu Q."/>
            <person name="Yang H."/>
            <person name="Zhang Y.E."/>
            <person name="Wang W."/>
            <person name="Zhu M."/>
            <person name="He S."/>
            <person name="Zhang G."/>
        </authorList>
    </citation>
    <scope>NUCLEOTIDE SEQUENCE</scope>
    <source>
        <strain evidence="10">Bchr_001</strain>
    </source>
</reference>
<evidence type="ECO:0000256" key="2">
    <source>
        <dbReference type="ARBA" id="ARBA00022980"/>
    </source>
</evidence>
<dbReference type="RefSeq" id="XP_039625077.1">
    <property type="nucleotide sequence ID" value="XM_039769143.1"/>
</dbReference>
<dbReference type="InterPro" id="IPR020783">
    <property type="entry name" value="Ribosomal_uL11_C"/>
</dbReference>
<evidence type="ECO:0000256" key="1">
    <source>
        <dbReference type="ARBA" id="ARBA00010537"/>
    </source>
</evidence>
<comment type="similarity">
    <text evidence="1 7">Belongs to the universal ribosomal protein uL11 family.</text>
</comment>
<dbReference type="EMBL" id="JAAWVN010005458">
    <property type="protein sequence ID" value="MBN3289891.1"/>
    <property type="molecule type" value="Genomic_DNA"/>
</dbReference>
<dbReference type="InterPro" id="IPR000911">
    <property type="entry name" value="Ribosomal_uL11"/>
</dbReference>